<keyword evidence="5" id="KW-0863">Zinc-finger</keyword>
<dbReference type="GO" id="GO:0008270">
    <property type="term" value="F:zinc ion binding"/>
    <property type="evidence" value="ECO:0007669"/>
    <property type="project" value="UniProtKB-KW"/>
</dbReference>
<evidence type="ECO:0000313" key="10">
    <source>
        <dbReference type="Proteomes" id="UP000886595"/>
    </source>
</evidence>
<keyword evidence="3" id="KW-0808">Transferase</keyword>
<sequence>MMPSRSATTTEIPTTTETTTSYWCYSCTRCISVSTRQDPNVGYVLCPNYNGGFVEEIEDSSAAEAPATTPVSQVEDSHRSVIRAEIQSPHLV</sequence>
<evidence type="ECO:0000256" key="4">
    <source>
        <dbReference type="ARBA" id="ARBA00022723"/>
    </source>
</evidence>
<proteinExistence type="predicted"/>
<organism evidence="9 10">
    <name type="scientific">Brassica carinata</name>
    <name type="common">Ethiopian mustard</name>
    <name type="synonym">Abyssinian cabbage</name>
    <dbReference type="NCBI Taxonomy" id="52824"/>
    <lineage>
        <taxon>Eukaryota</taxon>
        <taxon>Viridiplantae</taxon>
        <taxon>Streptophyta</taxon>
        <taxon>Embryophyta</taxon>
        <taxon>Tracheophyta</taxon>
        <taxon>Spermatophyta</taxon>
        <taxon>Magnoliopsida</taxon>
        <taxon>eudicotyledons</taxon>
        <taxon>Gunneridae</taxon>
        <taxon>Pentapetalae</taxon>
        <taxon>rosids</taxon>
        <taxon>malvids</taxon>
        <taxon>Brassicales</taxon>
        <taxon>Brassicaceae</taxon>
        <taxon>Brassiceae</taxon>
        <taxon>Brassica</taxon>
    </lineage>
</organism>
<name>A0A8X8AV54_BRACI</name>
<dbReference type="AlphaFoldDB" id="A0A8X8AV54"/>
<evidence type="ECO:0000313" key="9">
    <source>
        <dbReference type="EMBL" id="KAG2314094.1"/>
    </source>
</evidence>
<dbReference type="Proteomes" id="UP000886595">
    <property type="component" value="Unassembled WGS sequence"/>
</dbReference>
<keyword evidence="10" id="KW-1185">Reference proteome</keyword>
<evidence type="ECO:0000256" key="1">
    <source>
        <dbReference type="ARBA" id="ARBA00000900"/>
    </source>
</evidence>
<comment type="caution">
    <text evidence="9">The sequence shown here is derived from an EMBL/GenBank/DDBJ whole genome shotgun (WGS) entry which is preliminary data.</text>
</comment>
<keyword evidence="6" id="KW-0833">Ubl conjugation pathway</keyword>
<evidence type="ECO:0000256" key="6">
    <source>
        <dbReference type="ARBA" id="ARBA00022786"/>
    </source>
</evidence>
<feature type="domain" description="E3 ubiquitin-protein ligase RNF126-like zinc-ribbon" evidence="8">
    <location>
        <begin position="20"/>
        <end position="57"/>
    </location>
</feature>
<evidence type="ECO:0000256" key="3">
    <source>
        <dbReference type="ARBA" id="ARBA00022679"/>
    </source>
</evidence>
<evidence type="ECO:0000256" key="7">
    <source>
        <dbReference type="ARBA" id="ARBA00022833"/>
    </source>
</evidence>
<dbReference type="GO" id="GO:0061630">
    <property type="term" value="F:ubiquitin protein ligase activity"/>
    <property type="evidence" value="ECO:0007669"/>
    <property type="project" value="UniProtKB-EC"/>
</dbReference>
<dbReference type="Pfam" id="PF14369">
    <property type="entry name" value="Zn_ribbon_19"/>
    <property type="match status" value="1"/>
</dbReference>
<keyword evidence="4" id="KW-0479">Metal-binding</keyword>
<evidence type="ECO:0000256" key="2">
    <source>
        <dbReference type="ARBA" id="ARBA00012483"/>
    </source>
</evidence>
<protein>
    <recommendedName>
        <fullName evidence="2">RING-type E3 ubiquitin transferase</fullName>
        <ecNumber evidence="2">2.3.2.27</ecNumber>
    </recommendedName>
</protein>
<dbReference type="EC" id="2.3.2.27" evidence="2"/>
<gene>
    <name evidence="9" type="ORF">Bca52824_017216</name>
</gene>
<evidence type="ECO:0000259" key="8">
    <source>
        <dbReference type="Pfam" id="PF14369"/>
    </source>
</evidence>
<dbReference type="InterPro" id="IPR039525">
    <property type="entry name" value="RNF126-like_zinc-ribbon"/>
</dbReference>
<accession>A0A8X8AV54</accession>
<reference evidence="9 10" key="1">
    <citation type="submission" date="2020-02" db="EMBL/GenBank/DDBJ databases">
        <authorList>
            <person name="Ma Q."/>
            <person name="Huang Y."/>
            <person name="Song X."/>
            <person name="Pei D."/>
        </authorList>
    </citation>
    <scope>NUCLEOTIDE SEQUENCE [LARGE SCALE GENOMIC DNA]</scope>
    <source>
        <strain evidence="9">Sxm20200214</strain>
        <tissue evidence="9">Leaf</tissue>
    </source>
</reference>
<dbReference type="EMBL" id="JAAMPC010000004">
    <property type="protein sequence ID" value="KAG2314094.1"/>
    <property type="molecule type" value="Genomic_DNA"/>
</dbReference>
<evidence type="ECO:0000256" key="5">
    <source>
        <dbReference type="ARBA" id="ARBA00022771"/>
    </source>
</evidence>
<comment type="catalytic activity">
    <reaction evidence="1">
        <text>S-ubiquitinyl-[E2 ubiquitin-conjugating enzyme]-L-cysteine + [acceptor protein]-L-lysine = [E2 ubiquitin-conjugating enzyme]-L-cysteine + N(6)-ubiquitinyl-[acceptor protein]-L-lysine.</text>
        <dbReference type="EC" id="2.3.2.27"/>
    </reaction>
</comment>
<keyword evidence="7" id="KW-0862">Zinc</keyword>